<reference evidence="1 2" key="1">
    <citation type="journal article" date="2024" name="Int. J. Mol. Sci.">
        <title>Exploration of Alicyclobacillus spp. Genome in Search of Antibiotic Resistance.</title>
        <authorList>
            <person name="Bucka-Kolendo J."/>
            <person name="Kiousi D.E."/>
            <person name="Dekowska A."/>
            <person name="Mikolajczuk-Szczyrba A."/>
            <person name="Karadedos D.M."/>
            <person name="Michael P."/>
            <person name="Galanis A."/>
            <person name="Sokolowska B."/>
        </authorList>
    </citation>
    <scope>NUCLEOTIDE SEQUENCE [LARGE SCALE GENOMIC DNA]</scope>
    <source>
        <strain evidence="1 2">KKP 3000</strain>
    </source>
</reference>
<protein>
    <submittedName>
        <fullName evidence="1">Replication terminator protein</fullName>
    </submittedName>
</protein>
<dbReference type="EMBL" id="JBDXSU010000001">
    <property type="protein sequence ID" value="MFB5189041.1"/>
    <property type="molecule type" value="Genomic_DNA"/>
</dbReference>
<evidence type="ECO:0000313" key="2">
    <source>
        <dbReference type="Proteomes" id="UP001579974"/>
    </source>
</evidence>
<proteinExistence type="predicted"/>
<evidence type="ECO:0000313" key="1">
    <source>
        <dbReference type="EMBL" id="MFB5189041.1"/>
    </source>
</evidence>
<organism evidence="1 2">
    <name type="scientific">Alicyclobacillus fastidiosus</name>
    <dbReference type="NCBI Taxonomy" id="392011"/>
    <lineage>
        <taxon>Bacteria</taxon>
        <taxon>Bacillati</taxon>
        <taxon>Bacillota</taxon>
        <taxon>Bacilli</taxon>
        <taxon>Bacillales</taxon>
        <taxon>Alicyclobacillaceae</taxon>
        <taxon>Alicyclobacillus</taxon>
    </lineage>
</organism>
<comment type="caution">
    <text evidence="1">The sequence shown here is derived from an EMBL/GenBank/DDBJ whole genome shotgun (WGS) entry which is preliminary data.</text>
</comment>
<dbReference type="RefSeq" id="WP_275475861.1">
    <property type="nucleotide sequence ID" value="NZ_CP162940.1"/>
</dbReference>
<gene>
    <name evidence="1" type="ORF">KKP3000_001481</name>
</gene>
<name>A0ABV5A9T1_9BACL</name>
<accession>A0ABV5A9T1</accession>
<dbReference type="Proteomes" id="UP001579974">
    <property type="component" value="Unassembled WGS sequence"/>
</dbReference>
<keyword evidence="2" id="KW-1185">Reference proteome</keyword>
<sequence length="122" mass="13302">MNLAEMAGGGLAERVDLEVKKVLANIMDPNTDAKKARKLVVTFNFKADENRDIADVSIETKTTLAPAKGLITKIAMGVSGTGETVAQELQQMKLFDDTPYKESEVPTDTNVSYLERKQAGRV</sequence>